<name>A0A199UQD1_ANACO</name>
<protein>
    <submittedName>
        <fullName evidence="1">Uncharacterized protein</fullName>
    </submittedName>
</protein>
<evidence type="ECO:0000313" key="1">
    <source>
        <dbReference type="EMBL" id="OAY67003.1"/>
    </source>
</evidence>
<evidence type="ECO:0000313" key="2">
    <source>
        <dbReference type="Proteomes" id="UP000092600"/>
    </source>
</evidence>
<dbReference type="PANTHER" id="PTHR36071">
    <property type="entry name" value="DNA DOUBLE-STRAND BREAK REPAIR PROTEIN"/>
    <property type="match status" value="1"/>
</dbReference>
<dbReference type="Proteomes" id="UP000092600">
    <property type="component" value="Unassembled WGS sequence"/>
</dbReference>
<reference evidence="1 2" key="1">
    <citation type="journal article" date="2016" name="DNA Res.">
        <title>The draft genome of MD-2 pineapple using hybrid error correction of long reads.</title>
        <authorList>
            <person name="Redwan R.M."/>
            <person name="Saidin A."/>
            <person name="Kumar S.V."/>
        </authorList>
    </citation>
    <scope>NUCLEOTIDE SEQUENCE [LARGE SCALE GENOMIC DNA]</scope>
    <source>
        <strain evidence="2">cv. MD2</strain>
        <tissue evidence="1">Leaf</tissue>
    </source>
</reference>
<dbReference type="PANTHER" id="PTHR36071:SF1">
    <property type="entry name" value="DNA DOUBLE-STRAND BREAK REPAIR PROTEIN"/>
    <property type="match status" value="1"/>
</dbReference>
<sequence>SSNAYFSVVWKMDITFHDARKLWSLIWYEEGLIDKKRRWLQSTSSNSDGTQKRQKRPKFLTDAYLPESDLRSDQVAYENVKANIDRSFGESYSKHHVVQDYQQLLDTHMKTSDSLDQSSFFKTFSSMISDLSNDALCAVANTVTNNNLSFDKTRPRMKRIIKNYLPVFFSDSNVNSNLVKIQQLWQVFSNPYNLRKKPLTLITPISPPLLSSIQKTLEGLEEMTLQELVAVNRKLRGVTVVPQFPPVIAGKRDLLIERVRKRSNKLIGRLEGRLYLPKQLAKALSVVQLSLKHKSRRVDISTSEFFPFSLETVALQNDILKALWLMPIVKHDEIKLLQPQLDPKAKVPMKSFRHALRKYLLEFLFQCDEINLPDEALGALAFINRKSRRQPCIFAKEIREEEVEAVLNISCQLKAVISSLRPCISTDDECADAYFSGLGIDEDRESNDFELCGNNYFMNSVDCDQQVYGSCSNDILEATADSRPAFTDSFTNDDSFTQLSEAVRFLTGNVKVKTELQLDADAETFDNCSEVSKKPYAQYASQQTGSRIEMLREALTHGTAHITKKCKLEEDDHVKVSSCPEESKEVYPKSDLLRNVNQSETEVQEICDETALLAHRLIGCMLDKFIQAEGREVDELARHYLRDGSSPLVDRQGCKGSFKASKQNSRAGVLIDAVEDILPSLPKSEHLYSCCFIGTKCCSELLVDPQMLPLLRNQFGFEGMAHKALILEEVLLNKPSRGATSSSSSSSFISADSFIFGEQSSYSARKLGCTVARHGGTSSFVEVEDLNYDPQRQNVVLDGMDAGFDRQFSAIQYAA</sequence>
<feature type="non-terminal residue" evidence="1">
    <location>
        <position position="1"/>
    </location>
</feature>
<dbReference type="AlphaFoldDB" id="A0A199UQD1"/>
<gene>
    <name evidence="1" type="ORF">ACMD2_04999</name>
</gene>
<dbReference type="STRING" id="4615.A0A199UQD1"/>
<accession>A0A199UQD1</accession>
<proteinExistence type="predicted"/>
<comment type="caution">
    <text evidence="1">The sequence shown here is derived from an EMBL/GenBank/DDBJ whole genome shotgun (WGS) entry which is preliminary data.</text>
</comment>
<dbReference type="EMBL" id="LSRQ01005777">
    <property type="protein sequence ID" value="OAY67003.1"/>
    <property type="molecule type" value="Genomic_DNA"/>
</dbReference>
<organism evidence="1 2">
    <name type="scientific">Ananas comosus</name>
    <name type="common">Pineapple</name>
    <name type="synonym">Ananas ananas</name>
    <dbReference type="NCBI Taxonomy" id="4615"/>
    <lineage>
        <taxon>Eukaryota</taxon>
        <taxon>Viridiplantae</taxon>
        <taxon>Streptophyta</taxon>
        <taxon>Embryophyta</taxon>
        <taxon>Tracheophyta</taxon>
        <taxon>Spermatophyta</taxon>
        <taxon>Magnoliopsida</taxon>
        <taxon>Liliopsida</taxon>
        <taxon>Poales</taxon>
        <taxon>Bromeliaceae</taxon>
        <taxon>Bromelioideae</taxon>
        <taxon>Ananas</taxon>
    </lineage>
</organism>